<name>A0A1M6C2B7_9BACT</name>
<keyword evidence="1" id="KW-0732">Signal</keyword>
<evidence type="ECO:0000313" key="3">
    <source>
        <dbReference type="Proteomes" id="UP000184510"/>
    </source>
</evidence>
<dbReference type="Proteomes" id="UP000184510">
    <property type="component" value="Unassembled WGS sequence"/>
</dbReference>
<reference evidence="2 3" key="1">
    <citation type="submission" date="2016-11" db="EMBL/GenBank/DDBJ databases">
        <authorList>
            <person name="Jaros S."/>
            <person name="Januszkiewicz K."/>
            <person name="Wedrychowicz H."/>
        </authorList>
    </citation>
    <scope>NUCLEOTIDE SEQUENCE [LARGE SCALE GENOMIC DNA]</scope>
    <source>
        <strain evidence="2 3">DSM 18772</strain>
    </source>
</reference>
<dbReference type="EMBL" id="FQYR01000002">
    <property type="protein sequence ID" value="SHI55195.1"/>
    <property type="molecule type" value="Genomic_DNA"/>
</dbReference>
<feature type="signal peptide" evidence="1">
    <location>
        <begin position="1"/>
        <end position="20"/>
    </location>
</feature>
<sequence length="166" mass="18998">MKTSCTIGLTLYLLASSNIAICDEGDSLIQKDKLTIDGELFANFEVHECKVESLYQGKGTHVIYTLGANKQLLDIEAHMNHEGFYFEWKLLYLADQKECAVQVKKWKVLEQSKDGIVPLSSTLLDVRNWKIIPEKNQELDENNYNKLYILLMHSIEEDLKNSGISQ</sequence>
<organism evidence="2 3">
    <name type="scientific">Rubritalea squalenifaciens DSM 18772</name>
    <dbReference type="NCBI Taxonomy" id="1123071"/>
    <lineage>
        <taxon>Bacteria</taxon>
        <taxon>Pseudomonadati</taxon>
        <taxon>Verrucomicrobiota</taxon>
        <taxon>Verrucomicrobiia</taxon>
        <taxon>Verrucomicrobiales</taxon>
        <taxon>Rubritaleaceae</taxon>
        <taxon>Rubritalea</taxon>
    </lineage>
</organism>
<dbReference type="InParanoid" id="A0A1M6C2B7"/>
<gene>
    <name evidence="2" type="ORF">SAMN02745181_0370</name>
</gene>
<accession>A0A1M6C2B7</accession>
<proteinExistence type="predicted"/>
<protein>
    <recommendedName>
        <fullName evidence="4">DUF4468 domain-containing protein</fullName>
    </recommendedName>
</protein>
<dbReference type="RefSeq" id="WP_143157798.1">
    <property type="nucleotide sequence ID" value="NZ_FQYR01000002.1"/>
</dbReference>
<feature type="chain" id="PRO_5012432153" description="DUF4468 domain-containing protein" evidence="1">
    <location>
        <begin position="21"/>
        <end position="166"/>
    </location>
</feature>
<keyword evidence="3" id="KW-1185">Reference proteome</keyword>
<evidence type="ECO:0000256" key="1">
    <source>
        <dbReference type="SAM" id="SignalP"/>
    </source>
</evidence>
<evidence type="ECO:0000313" key="2">
    <source>
        <dbReference type="EMBL" id="SHI55195.1"/>
    </source>
</evidence>
<dbReference type="AlphaFoldDB" id="A0A1M6C2B7"/>
<evidence type="ECO:0008006" key="4">
    <source>
        <dbReference type="Google" id="ProtNLM"/>
    </source>
</evidence>